<dbReference type="Gene3D" id="3.30.70.1430">
    <property type="entry name" value="Multidrug efflux transporter AcrB pore domain"/>
    <property type="match status" value="2"/>
</dbReference>
<keyword evidence="10" id="KW-1185">Reference proteome</keyword>
<name>A0ABT3A4V2_9ALTE</name>
<dbReference type="SUPFAM" id="SSF82866">
    <property type="entry name" value="Multidrug efflux transporter AcrB transmembrane domain"/>
    <property type="match status" value="2"/>
</dbReference>
<feature type="transmembrane region" description="Helical" evidence="8">
    <location>
        <begin position="1009"/>
        <end position="1033"/>
    </location>
</feature>
<dbReference type="InterPro" id="IPR001036">
    <property type="entry name" value="Acrflvin-R"/>
</dbReference>
<dbReference type="NCBIfam" id="TIGR00914">
    <property type="entry name" value="2A0601"/>
    <property type="match status" value="1"/>
</dbReference>
<feature type="transmembrane region" description="Helical" evidence="8">
    <location>
        <begin position="489"/>
        <end position="511"/>
    </location>
</feature>
<feature type="transmembrane region" description="Helical" evidence="8">
    <location>
        <begin position="377"/>
        <end position="398"/>
    </location>
</feature>
<gene>
    <name evidence="9" type="ORF">OE749_03005</name>
</gene>
<evidence type="ECO:0000256" key="1">
    <source>
        <dbReference type="ARBA" id="ARBA00004651"/>
    </source>
</evidence>
<protein>
    <submittedName>
        <fullName evidence="9">CusA/CzcA family heavy metal efflux RND transporter</fullName>
    </submittedName>
</protein>
<dbReference type="Pfam" id="PF00873">
    <property type="entry name" value="ACR_tran"/>
    <property type="match status" value="1"/>
</dbReference>
<dbReference type="InterPro" id="IPR004763">
    <property type="entry name" value="CusA-like"/>
</dbReference>
<keyword evidence="7 8" id="KW-0472">Membrane</keyword>
<dbReference type="Gene3D" id="3.30.2090.10">
    <property type="entry name" value="Multidrug efflux transporter AcrB TolC docking domain, DN and DC subdomains"/>
    <property type="match status" value="2"/>
</dbReference>
<dbReference type="PRINTS" id="PR00702">
    <property type="entry name" value="ACRIFLAVINRP"/>
</dbReference>
<dbReference type="PANTHER" id="PTHR32063:SF24">
    <property type="entry name" value="CATION EFFLUX SYSTEM (ACRB_ACRD_ACRF FAMILY)"/>
    <property type="match status" value="1"/>
</dbReference>
<comment type="caution">
    <text evidence="9">The sequence shown here is derived from an EMBL/GenBank/DDBJ whole genome shotgun (WGS) entry which is preliminary data.</text>
</comment>
<evidence type="ECO:0000313" key="10">
    <source>
        <dbReference type="Proteomes" id="UP001652504"/>
    </source>
</evidence>
<evidence type="ECO:0000256" key="7">
    <source>
        <dbReference type="ARBA" id="ARBA00023136"/>
    </source>
</evidence>
<dbReference type="Gene3D" id="1.20.1640.10">
    <property type="entry name" value="Multidrug efflux transporter AcrB transmembrane domain"/>
    <property type="match status" value="2"/>
</dbReference>
<proteinExistence type="inferred from homology"/>
<sequence length="1038" mass="112473">MLAKLVALSIEARHLVLALFATLLVISGVSLSDLRLDAFPDVTNVQVSVNTEAQGLASEDIEQLVTYPIESAMYALPQVEEVRSISKTGLSIVTVVFKEGIDIYFARQLVFERLNSAERLIPDGVGAPTMGPNTSGLGQVFQYLLKSDDPVTFDNVALRSLNDWVVKVLLMPVEGITEVLSFGGEVKQYQVALSPSKLLAYGLTQEDVIAAIESNNVTAGGWYMQRGQEQLVVRGAGWFESGEIGLTQLKQVPVKTEGAEIVRLEQLAIVSFGSEIRQGAVTYSERDENGEIKQYGEVVSGLVLSRMGANTDETISSINRRVELIEKALPEGVSFKPVYDQSLLVDAAVLTIIKALLIASVLIIGVLAVFMANASAIILVVTAMIASVLITLACMAWFDISANLMSLGGLAIAIGILVDSAVVIVESIIRRNQTVSSSSLQALEGIYMSVNDVAKPIMFSSLIVLSVFLPLFAFEGVEAKLFEPMATTIMLAISIATVVALWVLPALAAIMMKQSNPQKKKQRVWRVFEDKFTALLVYLMAHTQRLIFALVLITLASAYFLTQLGSEFVPELEEGTLNIRVTLAPSASLETALALAPKLENALLAFPEVTYALSRIGRPEIGGDPEPVSNIEIYIGLKPMKEWTTAKSRQALQAEMANALNTFPGMLLTFSQPIATRVDELLSGVKAQLAIKLYGPEIEVLQEKGAEIEKMVSAVEGTADVAIEQMAGELQLVVTPKRAAMSRYGLSVSDVMSVVQNGIGGQQAGQIIHGNERYDINVRFSEHYRASTKEIENIMLQSPTGAWVKLEQVATVSFKSGSSQIRRDNIQRRITIQANIKHRDMGNVVSDIKHVLDTTVNLPDGYTIKIGGQYESQQRAQAKLFTIIPLCVLMIGFLLFSAFQSIKLVGLVMVCIPLSTLGGVWGLYFSGHYLSVPSAIGFIGLFGIAVLNGVVLIESIHRRRLMGGDVQDAVIEGTLSRLRPVLITAMTTCFALLPVIMSSGVGAEVHRPLAVVVLGGLISSTLLTLIVLPCLYLKVTRK</sequence>
<organism evidence="9 10">
    <name type="scientific">Fluctibacter corallii</name>
    <dbReference type="NCBI Taxonomy" id="2984329"/>
    <lineage>
        <taxon>Bacteria</taxon>
        <taxon>Pseudomonadati</taxon>
        <taxon>Pseudomonadota</taxon>
        <taxon>Gammaproteobacteria</taxon>
        <taxon>Alteromonadales</taxon>
        <taxon>Alteromonadaceae</taxon>
        <taxon>Fluctibacter</taxon>
    </lineage>
</organism>
<feature type="transmembrane region" description="Helical" evidence="8">
    <location>
        <begin position="880"/>
        <end position="899"/>
    </location>
</feature>
<feature type="transmembrane region" description="Helical" evidence="8">
    <location>
        <begin position="532"/>
        <end position="561"/>
    </location>
</feature>
<feature type="transmembrane region" description="Helical" evidence="8">
    <location>
        <begin position="457"/>
        <end position="477"/>
    </location>
</feature>
<dbReference type="Proteomes" id="UP001652504">
    <property type="component" value="Unassembled WGS sequence"/>
</dbReference>
<dbReference type="SUPFAM" id="SSF82693">
    <property type="entry name" value="Multidrug efflux transporter AcrB pore domain, PN1, PN2, PC1 and PC2 subdomains"/>
    <property type="match status" value="3"/>
</dbReference>
<keyword evidence="3" id="KW-0813">Transport</keyword>
<dbReference type="InterPro" id="IPR027463">
    <property type="entry name" value="AcrB_DN_DC_subdom"/>
</dbReference>
<evidence type="ECO:0000256" key="5">
    <source>
        <dbReference type="ARBA" id="ARBA00022692"/>
    </source>
</evidence>
<dbReference type="Gene3D" id="3.30.70.1440">
    <property type="entry name" value="Multidrug efflux transporter AcrB pore domain"/>
    <property type="match status" value="1"/>
</dbReference>
<dbReference type="PANTHER" id="PTHR32063">
    <property type="match status" value="1"/>
</dbReference>
<feature type="transmembrane region" description="Helical" evidence="8">
    <location>
        <begin position="347"/>
        <end position="370"/>
    </location>
</feature>
<comment type="similarity">
    <text evidence="2">Belongs to the resistance-nodulation-cell division (RND) (TC 2.A.6) family.</text>
</comment>
<dbReference type="EMBL" id="JAOWKX010000001">
    <property type="protein sequence ID" value="MCV2883669.1"/>
    <property type="molecule type" value="Genomic_DNA"/>
</dbReference>
<keyword evidence="4" id="KW-1003">Cell membrane</keyword>
<feature type="transmembrane region" description="Helical" evidence="8">
    <location>
        <begin position="404"/>
        <end position="425"/>
    </location>
</feature>
<evidence type="ECO:0000313" key="9">
    <source>
        <dbReference type="EMBL" id="MCV2883669.1"/>
    </source>
</evidence>
<evidence type="ECO:0000256" key="3">
    <source>
        <dbReference type="ARBA" id="ARBA00022448"/>
    </source>
</evidence>
<reference evidence="9 10" key="1">
    <citation type="submission" date="2022-10" db="EMBL/GenBank/DDBJ databases">
        <title>Aestuariibacter sp. AA17 isolated from Montipora capitata coral fragment.</title>
        <authorList>
            <person name="Emsley S.A."/>
            <person name="Pfannmuller K.M."/>
            <person name="Loughran R.M."/>
            <person name="Shlafstein M."/>
            <person name="Papke E."/>
            <person name="Saw J.H."/>
            <person name="Ushijima B."/>
            <person name="Videau P."/>
        </authorList>
    </citation>
    <scope>NUCLEOTIDE SEQUENCE [LARGE SCALE GENOMIC DNA]</scope>
    <source>
        <strain evidence="9 10">AA17</strain>
    </source>
</reference>
<dbReference type="Gene3D" id="3.30.70.1320">
    <property type="entry name" value="Multidrug efflux transporter AcrB pore domain like"/>
    <property type="match status" value="1"/>
</dbReference>
<evidence type="ECO:0000256" key="2">
    <source>
        <dbReference type="ARBA" id="ARBA00010942"/>
    </source>
</evidence>
<feature type="transmembrane region" description="Helical" evidence="8">
    <location>
        <begin position="904"/>
        <end position="924"/>
    </location>
</feature>
<dbReference type="RefSeq" id="WP_263710865.1">
    <property type="nucleotide sequence ID" value="NZ_JAOWKX010000001.1"/>
</dbReference>
<keyword evidence="6 8" id="KW-1133">Transmembrane helix</keyword>
<evidence type="ECO:0000256" key="4">
    <source>
        <dbReference type="ARBA" id="ARBA00022475"/>
    </source>
</evidence>
<feature type="transmembrane region" description="Helical" evidence="8">
    <location>
        <begin position="981"/>
        <end position="1003"/>
    </location>
</feature>
<accession>A0ABT3A4V2</accession>
<evidence type="ECO:0000256" key="8">
    <source>
        <dbReference type="SAM" id="Phobius"/>
    </source>
</evidence>
<evidence type="ECO:0000256" key="6">
    <source>
        <dbReference type="ARBA" id="ARBA00022989"/>
    </source>
</evidence>
<feature type="transmembrane region" description="Helical" evidence="8">
    <location>
        <begin position="930"/>
        <end position="953"/>
    </location>
</feature>
<dbReference type="SUPFAM" id="SSF82714">
    <property type="entry name" value="Multidrug efflux transporter AcrB TolC docking domain, DN and DC subdomains"/>
    <property type="match status" value="2"/>
</dbReference>
<comment type="subcellular location">
    <subcellularLocation>
        <location evidence="1">Cell membrane</location>
        <topology evidence="1">Multi-pass membrane protein</topology>
    </subcellularLocation>
</comment>
<keyword evidence="5 8" id="KW-0812">Transmembrane</keyword>